<dbReference type="RefSeq" id="XP_039127627.1">
    <property type="nucleotide sequence ID" value="XM_039271693.1"/>
</dbReference>
<feature type="transmembrane region" description="Helical" evidence="1">
    <location>
        <begin position="208"/>
        <end position="228"/>
    </location>
</feature>
<gene>
    <name evidence="3" type="primary">LOC120263720</name>
</gene>
<reference evidence="3" key="1">
    <citation type="submission" date="2025-08" db="UniProtKB">
        <authorList>
            <consortium name="RefSeq"/>
        </authorList>
    </citation>
    <scope>IDENTIFICATION</scope>
</reference>
<evidence type="ECO:0000313" key="2">
    <source>
        <dbReference type="Proteomes" id="UP001515500"/>
    </source>
</evidence>
<sequence>MSWFLSRMVLLDGLSAFYFYTQWTFTLVIIYFVIGACISAHGCWIYSKYHHPDNEETNGFLNGNVEEHSSVTLTYRTKQNRNMTKLQKYLEQEDKDQRAGFWGYAMQVIYQTSAGAVVLTDVVFWGLLVPLLSEHFKVNLIMASMHSVNAIFLLIDTALNSMSFPWFRMAYFILWSCAYVSFQWILHACGFTWWPYPFLELDTPWAPLWYLCMALVHIPCYGFFVLVVKAKNSFLSKFFPNAYIRSD</sequence>
<keyword evidence="1" id="KW-0812">Transmembrane</keyword>
<protein>
    <submittedName>
        <fullName evidence="3">Uncharacterized protein LOC120263720 isoform X2</fullName>
    </submittedName>
</protein>
<name>A0AB40BJW1_DIOCR</name>
<keyword evidence="1" id="KW-1133">Transmembrane helix</keyword>
<accession>A0AB40BJW1</accession>
<feature type="transmembrane region" description="Helical" evidence="1">
    <location>
        <begin position="140"/>
        <end position="159"/>
    </location>
</feature>
<dbReference type="GeneID" id="120263720"/>
<dbReference type="PANTHER" id="PTHR12242">
    <property type="entry name" value="OS02G0130600 PROTEIN-RELATED"/>
    <property type="match status" value="1"/>
</dbReference>
<keyword evidence="1" id="KW-0472">Membrane</keyword>
<feature type="transmembrane region" description="Helical" evidence="1">
    <location>
        <begin position="108"/>
        <end position="128"/>
    </location>
</feature>
<feature type="transmembrane region" description="Helical" evidence="1">
    <location>
        <begin position="20"/>
        <end position="46"/>
    </location>
</feature>
<dbReference type="GO" id="GO:0016020">
    <property type="term" value="C:membrane"/>
    <property type="evidence" value="ECO:0007669"/>
    <property type="project" value="TreeGrafter"/>
</dbReference>
<dbReference type="PANTHER" id="PTHR12242:SF6">
    <property type="entry name" value="PROTEIN ROLLING PROTEIN"/>
    <property type="match status" value="1"/>
</dbReference>
<proteinExistence type="predicted"/>
<dbReference type="Proteomes" id="UP001515500">
    <property type="component" value="Chromosome 6"/>
</dbReference>
<feature type="transmembrane region" description="Helical" evidence="1">
    <location>
        <begin position="171"/>
        <end position="196"/>
    </location>
</feature>
<evidence type="ECO:0000313" key="3">
    <source>
        <dbReference type="RefSeq" id="XP_039127627.1"/>
    </source>
</evidence>
<organism evidence="2 3">
    <name type="scientific">Dioscorea cayennensis subsp. rotundata</name>
    <name type="common">White Guinea yam</name>
    <name type="synonym">Dioscorea rotundata</name>
    <dbReference type="NCBI Taxonomy" id="55577"/>
    <lineage>
        <taxon>Eukaryota</taxon>
        <taxon>Viridiplantae</taxon>
        <taxon>Streptophyta</taxon>
        <taxon>Embryophyta</taxon>
        <taxon>Tracheophyta</taxon>
        <taxon>Spermatophyta</taxon>
        <taxon>Magnoliopsida</taxon>
        <taxon>Liliopsida</taxon>
        <taxon>Dioscoreales</taxon>
        <taxon>Dioscoreaceae</taxon>
        <taxon>Dioscorea</taxon>
    </lineage>
</organism>
<dbReference type="AlphaFoldDB" id="A0AB40BJW1"/>
<keyword evidence="2" id="KW-1185">Reference proteome</keyword>
<evidence type="ECO:0000256" key="1">
    <source>
        <dbReference type="SAM" id="Phobius"/>
    </source>
</evidence>